<feature type="domain" description="BPL/LPL catalytic" evidence="4">
    <location>
        <begin position="65"/>
        <end position="258"/>
    </location>
</feature>
<dbReference type="GO" id="GO:0006355">
    <property type="term" value="P:regulation of DNA-templated transcription"/>
    <property type="evidence" value="ECO:0007669"/>
    <property type="project" value="InterPro"/>
</dbReference>
<dbReference type="Gene3D" id="2.30.30.100">
    <property type="match status" value="1"/>
</dbReference>
<protein>
    <recommendedName>
        <fullName evidence="4">BPL/LPL catalytic domain-containing protein</fullName>
    </recommendedName>
</protein>
<dbReference type="PANTHER" id="PTHR12835:SF5">
    <property type="entry name" value="BIOTIN--PROTEIN LIGASE"/>
    <property type="match status" value="1"/>
</dbReference>
<dbReference type="SUPFAM" id="SSF46785">
    <property type="entry name" value="Winged helix' DNA-binding domain"/>
    <property type="match status" value="1"/>
</dbReference>
<dbReference type="InterPro" id="IPR030855">
    <property type="entry name" value="Bifunct_BirA"/>
</dbReference>
<dbReference type="NCBIfam" id="TIGR00121">
    <property type="entry name" value="birA_ligase"/>
    <property type="match status" value="1"/>
</dbReference>
<dbReference type="InterPro" id="IPR013196">
    <property type="entry name" value="HTH_11"/>
</dbReference>
<keyword evidence="1" id="KW-0436">Ligase</keyword>
<evidence type="ECO:0000313" key="5">
    <source>
        <dbReference type="EMBL" id="GAG61370.1"/>
    </source>
</evidence>
<dbReference type="Gene3D" id="1.10.10.10">
    <property type="entry name" value="Winged helix-like DNA-binding domain superfamily/Winged helix DNA-binding domain"/>
    <property type="match status" value="1"/>
</dbReference>
<dbReference type="InterPro" id="IPR004143">
    <property type="entry name" value="BPL_LPL_catalytic"/>
</dbReference>
<dbReference type="EMBL" id="BART01000018">
    <property type="protein sequence ID" value="GAG61370.1"/>
    <property type="molecule type" value="Genomic_DNA"/>
</dbReference>
<accession>X0YY66</accession>
<dbReference type="InterPro" id="IPR045864">
    <property type="entry name" value="aa-tRNA-synth_II/BPL/LPL"/>
</dbReference>
<dbReference type="InterPro" id="IPR008988">
    <property type="entry name" value="Transcriptional_repressor_C"/>
</dbReference>
<comment type="caution">
    <text evidence="5">The sequence shown here is derived from an EMBL/GenBank/DDBJ whole genome shotgun (WGS) entry which is preliminary data.</text>
</comment>
<dbReference type="Gene3D" id="3.30.930.10">
    <property type="entry name" value="Bira Bifunctional Protein, Domain 2"/>
    <property type="match status" value="1"/>
</dbReference>
<dbReference type="GO" id="GO:0004077">
    <property type="term" value="F:biotin--[biotin carboxyl-carrier protein] ligase activity"/>
    <property type="evidence" value="ECO:0007669"/>
    <property type="project" value="InterPro"/>
</dbReference>
<dbReference type="CDD" id="cd16442">
    <property type="entry name" value="BPL"/>
    <property type="match status" value="1"/>
</dbReference>
<keyword evidence="3" id="KW-0067">ATP-binding</keyword>
<dbReference type="InterPro" id="IPR003142">
    <property type="entry name" value="BPL_C"/>
</dbReference>
<sequence length="320" mass="36317">MANDILKFLREKEYVSGEVLAKKLGISRVAVWKQIQKLKDIGYRIISDQNLGYCLVSRPDLLLPQEIQIGLSTKYIGKEMYYFPKLKSTNIIAKEKALHRAEGIDEGTLIIAERQSAGKGRLSREWFSPVGGIWLSIVLYPQLSPSYISRITLMTAVAAVKAIKICTQIESQIKWPNDILINEKKVCGILTEMSAELDIINWVVVGIGINVNIDHREFPEDIQENTISLKEALDKEVLRVKLVQTFLQEFEKYYEKLKRKEFPSILGEWKLYSHTLGKKIRADIGERIVTGEAIDINESGALILKKEDGELIEIISGTII</sequence>
<dbReference type="InterPro" id="IPR036390">
    <property type="entry name" value="WH_DNA-bd_sf"/>
</dbReference>
<evidence type="ECO:0000256" key="1">
    <source>
        <dbReference type="ARBA" id="ARBA00022598"/>
    </source>
</evidence>
<dbReference type="AlphaFoldDB" id="X0YY66"/>
<dbReference type="InterPro" id="IPR036388">
    <property type="entry name" value="WH-like_DNA-bd_sf"/>
</dbReference>
<evidence type="ECO:0000256" key="2">
    <source>
        <dbReference type="ARBA" id="ARBA00022741"/>
    </source>
</evidence>
<reference evidence="5" key="1">
    <citation type="journal article" date="2014" name="Front. Microbiol.">
        <title>High frequency of phylogenetically diverse reductive dehalogenase-homologous genes in deep subseafloor sedimentary metagenomes.</title>
        <authorList>
            <person name="Kawai M."/>
            <person name="Futagami T."/>
            <person name="Toyoda A."/>
            <person name="Takaki Y."/>
            <person name="Nishi S."/>
            <person name="Hori S."/>
            <person name="Arai W."/>
            <person name="Tsubouchi T."/>
            <person name="Morono Y."/>
            <person name="Uchiyama I."/>
            <person name="Ito T."/>
            <person name="Fujiyama A."/>
            <person name="Inagaki F."/>
            <person name="Takami H."/>
        </authorList>
    </citation>
    <scope>NUCLEOTIDE SEQUENCE</scope>
    <source>
        <strain evidence="5">Expedition CK06-06</strain>
    </source>
</reference>
<keyword evidence="2" id="KW-0547">Nucleotide-binding</keyword>
<proteinExistence type="inferred from homology"/>
<dbReference type="Pfam" id="PF02237">
    <property type="entry name" value="BPL_C"/>
    <property type="match status" value="1"/>
</dbReference>
<evidence type="ECO:0000259" key="4">
    <source>
        <dbReference type="PROSITE" id="PS51733"/>
    </source>
</evidence>
<dbReference type="SUPFAM" id="SSF55681">
    <property type="entry name" value="Class II aaRS and biotin synthetases"/>
    <property type="match status" value="1"/>
</dbReference>
<dbReference type="SUPFAM" id="SSF50037">
    <property type="entry name" value="C-terminal domain of transcriptional repressors"/>
    <property type="match status" value="1"/>
</dbReference>
<dbReference type="Pfam" id="PF08279">
    <property type="entry name" value="HTH_11"/>
    <property type="match status" value="1"/>
</dbReference>
<evidence type="ECO:0000256" key="3">
    <source>
        <dbReference type="ARBA" id="ARBA00022840"/>
    </source>
</evidence>
<organism evidence="5">
    <name type="scientific">marine sediment metagenome</name>
    <dbReference type="NCBI Taxonomy" id="412755"/>
    <lineage>
        <taxon>unclassified sequences</taxon>
        <taxon>metagenomes</taxon>
        <taxon>ecological metagenomes</taxon>
    </lineage>
</organism>
<name>X0YY66_9ZZZZ</name>
<gene>
    <name evidence="5" type="ORF">S01H4_00159</name>
</gene>
<dbReference type="PROSITE" id="PS51733">
    <property type="entry name" value="BPL_LPL_CATALYTIC"/>
    <property type="match status" value="1"/>
</dbReference>
<dbReference type="Pfam" id="PF03099">
    <property type="entry name" value="BPL_LplA_LipB"/>
    <property type="match status" value="1"/>
</dbReference>
<dbReference type="PANTHER" id="PTHR12835">
    <property type="entry name" value="BIOTIN PROTEIN LIGASE"/>
    <property type="match status" value="1"/>
</dbReference>
<dbReference type="HAMAP" id="MF_00978">
    <property type="entry name" value="Bifunct_BirA"/>
    <property type="match status" value="1"/>
</dbReference>
<dbReference type="InterPro" id="IPR004408">
    <property type="entry name" value="Biotin_CoA_COase_ligase"/>
</dbReference>
<dbReference type="GO" id="GO:0005524">
    <property type="term" value="F:ATP binding"/>
    <property type="evidence" value="ECO:0007669"/>
    <property type="project" value="UniProtKB-KW"/>
</dbReference>
<dbReference type="GO" id="GO:0005737">
    <property type="term" value="C:cytoplasm"/>
    <property type="evidence" value="ECO:0007669"/>
    <property type="project" value="TreeGrafter"/>
</dbReference>